<dbReference type="GO" id="GO:0004519">
    <property type="term" value="F:endonuclease activity"/>
    <property type="evidence" value="ECO:0007669"/>
    <property type="project" value="UniProtKB-UniRule"/>
</dbReference>
<feature type="binding site" evidence="12">
    <location>
        <position position="773"/>
    </location>
    <ligand>
        <name>Mg(2+)</name>
        <dbReference type="ChEBI" id="CHEBI:18420"/>
        <label>2</label>
    </ligand>
</feature>
<evidence type="ECO:0000256" key="4">
    <source>
        <dbReference type="ARBA" id="ARBA00022759"/>
    </source>
</evidence>
<evidence type="ECO:0000259" key="14">
    <source>
        <dbReference type="PROSITE" id="PS51749"/>
    </source>
</evidence>
<comment type="domain">
    <text evidence="12">Has 2 endonuclease domains. The discontinuous RuvC-like domain cleaves the target DNA noncomplementary to crRNA while the HNH nuclease domain cleaves the target DNA complementary to crRNA.</text>
</comment>
<dbReference type="GO" id="GO:0051607">
    <property type="term" value="P:defense response to virus"/>
    <property type="evidence" value="ECO:0007669"/>
    <property type="project" value="UniProtKB-UniRule"/>
</dbReference>
<evidence type="ECO:0000256" key="9">
    <source>
        <dbReference type="ARBA" id="ARBA00023125"/>
    </source>
</evidence>
<dbReference type="InterPro" id="IPR036397">
    <property type="entry name" value="RNaseH_sf"/>
</dbReference>
<keyword evidence="8 12" id="KW-0051">Antiviral defense</keyword>
<proteinExistence type="inferred from homology"/>
<keyword evidence="3 12" id="KW-0479">Metal-binding</keyword>
<keyword evidence="5 12" id="KW-0378">Hydrolase</keyword>
<feature type="binding site" evidence="12">
    <location>
        <position position="769"/>
    </location>
    <ligand>
        <name>Mg(2+)</name>
        <dbReference type="ChEBI" id="CHEBI:18420"/>
        <label>1</label>
    </ligand>
</feature>
<comment type="similarity">
    <text evidence="12">Belongs to the CRISPR-associated Cas9 family.</text>
</comment>
<evidence type="ECO:0000256" key="11">
    <source>
        <dbReference type="ARBA" id="ARBA00046380"/>
    </source>
</evidence>
<dbReference type="GO" id="GO:0043571">
    <property type="term" value="P:maintenance of CRISPR repeat elements"/>
    <property type="evidence" value="ECO:0007669"/>
    <property type="project" value="UniProtKB-UniRule"/>
</dbReference>
<dbReference type="Pfam" id="PF13395">
    <property type="entry name" value="HNH_4"/>
    <property type="match status" value="1"/>
</dbReference>
<dbReference type="InterPro" id="IPR040619">
    <property type="entry name" value="Cas9_alpha-helical_lobe"/>
</dbReference>
<keyword evidence="16" id="KW-1185">Reference proteome</keyword>
<comment type="function">
    <text evidence="12">CRISPR (clustered regularly interspaced short palindromic repeat) is an adaptive immune system that provides protection against mobile genetic elements (viruses, transposable elements and conjugative plasmids). CRISPR clusters contain spacers, sequences complementary to antecedent mobile elements, and target invading nucleic acids. CRISPR clusters are transcribed and processed into CRISPR RNA (crRNA). In type II CRISPR systems correct processing of pre-crRNA requires a trans-encoded small RNA (tracrRNA), endogenous ribonuclease 3 (rnc) and this protein. The tracrRNA serves as a guide for ribonuclease 3-aided processing of pre-crRNA. Subsequently Cas9/crRNA/tracrRNA endonucleolytically cleaves linear or circular dsDNA target complementary to the spacer; Cas9 is inactive in the absence of the 2 guide RNAs (gRNA). Cas9 recognizes the protospacer adjacent motif (PAM) in the CRISPR repeat sequences to help distinguish self versus nonself, as targets within the bacterial CRISPR locus do not have PAMs. PAM recognition is also required for catalytic activity.</text>
</comment>
<dbReference type="Gene3D" id="3.30.420.10">
    <property type="entry name" value="Ribonuclease H-like superfamily/Ribonuclease H"/>
    <property type="match status" value="2"/>
</dbReference>
<evidence type="ECO:0000313" key="16">
    <source>
        <dbReference type="Proteomes" id="UP000530060"/>
    </source>
</evidence>
<keyword evidence="4 12" id="KW-0255">Endonuclease</keyword>
<dbReference type="InterPro" id="IPR003615">
    <property type="entry name" value="HNH_nuc"/>
</dbReference>
<dbReference type="RefSeq" id="WP_180909244.1">
    <property type="nucleotide sequence ID" value="NZ_CAIJDP010000071.1"/>
</dbReference>
<name>A0A6V6Z0W6_9FLAO</name>
<dbReference type="GO" id="GO:0046872">
    <property type="term" value="F:metal ion binding"/>
    <property type="evidence" value="ECO:0007669"/>
    <property type="project" value="UniProtKB-UniRule"/>
</dbReference>
<feature type="binding site" evidence="12">
    <location>
        <position position="773"/>
    </location>
    <ligand>
        <name>Mg(2+)</name>
        <dbReference type="ChEBI" id="CHEBI:18420"/>
        <label>1</label>
    </ligand>
</feature>
<dbReference type="Pfam" id="PF18470">
    <property type="entry name" value="Cas9_a"/>
    <property type="match status" value="1"/>
</dbReference>
<dbReference type="EMBL" id="CAIJDP010000071">
    <property type="protein sequence ID" value="CAD0005428.1"/>
    <property type="molecule type" value="Genomic_DNA"/>
</dbReference>
<protein>
    <recommendedName>
        <fullName evidence="12">CRISPR-associated endonuclease Cas9</fullName>
        <ecNumber evidence="12">3.1.-.-</ecNumber>
    </recommendedName>
</protein>
<keyword evidence="9 12" id="KW-0238">DNA-binding</keyword>
<dbReference type="HAMAP" id="MF_01480">
    <property type="entry name" value="Cas9"/>
    <property type="match status" value="1"/>
</dbReference>
<sequence>MAKILGLDLGTNSVGWAIVDKEGNNFSLVDKGVRIFSEGVNIEAKTNSESSRAAKRTEYRSARKLKYRRKIRKIELLKVLSDNNLCPKLSDEELNDWRYKKIYPQNDEFRIWLSTDNQEDEEERKKQNKNPYSYRYKSAKETLNLNDKEDRYILGRAFYHIAQRRGFLSNRLDSSDNSIIEEKKNEITAVINDATSIAEFLELFSEFVSSFDKDETSNKPLFTLSRAFNSIFKENSALVYNDLKEKLLERLNKKEFLGPVKRAISDLSEKIEQEKCSTLGQYFYTLYQKGKKIRGEYTHRIDHYLTEFNYICDKQNVLAEAKEKIEKAIFFQRPLKSQKGLVAKCPLENIKTCVPISHPDFEEFRMLSYLNNVKIKLPTDEKLRLLNEDEREQIGTLFFRKSKANFDFSEIAKKLTPKSLKFGYYKDKNVAEYDVLFNYNLGSNVSGCLTIANLIDVFGTKWKEYLFSNFVKNTKTENNVKVKKSIDDIIDDIWHVLFRFDNEELLKQFAIDNLNCNDKTAIKFSKIKLKQDYGSLSLKAIRNILPYLRQNLIYSHAVFLANMKNILPTEIWNDEENRNVINQEIKSIIENYKVYSNKIEIVNGLIKNAKKENGTWSSDNKFVAEAYRNGLEKQVKDFFGTKKWNETPENYQNEILSECFELFSNQMKLNSGRGEFVKKQTIDEILKTFLSDNFNIDEDSLKKLYHPSAIEVYKKAKRSEEDGKKYLGSPLISSIKNPMAMRSLHQLKRVVNQLIKDDMIDEDTFIHIEMPRELNSANERVAIRQWNENLKTRRDKYTEEIKSIFRGETNIEGCNDANASYNDYEPTETDILKYQLWIEQQKVCLYTGKTICLSDFIGNNPKFDIEHTIPRSRSLDNSQLNKTLCCAIYNRQTKKDKIPFECSNHDEILPRIKHWYAKYKSIEEQIKDLSKKVKAASTKEKRDKYIIDRTKLRFEYSYYFKKYKSFIMEEVPEGFKNSQSVDIGIISKYGNLFLKTAFNKVYPIKGKTTSNLRQMWGLDEKSRDNHAHHAKDAVVVACCTRDINDALANYYHELEQFEYYGKPKPSFSHRIPWEGFHKDVDDFDNNTLISHHTPDNLPVQSKKAIRKRGIIQRNGKGEIKYKQGDTVRGALHKESFYGAILREEVDKKTGKTEEVVKYVKRQAIDLFKDTDLKNIVDDKIKEIVSSGREQEKQIKKEIEDLEKQLKNLKEEEEQPIKEEIQALKNRIKNELYVLPNKSGKPVPINKIRYYTSDVTNPLFIKKHRDVSRHEHKQFYHAKNDGNYCYAIYEGVDKKGKKERAFELINFLDAGNYYKLKNKDDRESENISLIPEKHLETGFNLLKSNNKPIVLKKGLNVILYKNQKEELDFLVPNSLIGRLYKITGLDEDGIKLIYNLSAKSTTANISYMNEVVNEQKLYEVKEDLESLDLWDNVFSDFKKQTTKRPDFFKNLNNVLNKYYLENEIFDARGKIKEVKLKESGLTTPKGGDVIDNFKEFPYIKFKVNNFNALVEGIDFNISSTGKIVRI</sequence>
<evidence type="ECO:0000256" key="13">
    <source>
        <dbReference type="SAM" id="Coils"/>
    </source>
</evidence>
<keyword evidence="2 12" id="KW-0540">Nuclease</keyword>
<accession>A0A6V6Z0W6</accession>
<reference evidence="15 16" key="1">
    <citation type="submission" date="2020-06" db="EMBL/GenBank/DDBJ databases">
        <authorList>
            <person name="Criscuolo A."/>
        </authorList>
    </citation>
    <scope>NUCLEOTIDE SEQUENCE [LARGE SCALE GENOMIC DNA]</scope>
    <source>
        <strain evidence="16">CIP 111411</strain>
    </source>
</reference>
<feature type="coiled-coil region" evidence="13">
    <location>
        <begin position="1184"/>
        <end position="1218"/>
    </location>
</feature>
<dbReference type="GO" id="GO:0003677">
    <property type="term" value="F:DNA binding"/>
    <property type="evidence" value="ECO:0007669"/>
    <property type="project" value="UniProtKB-UniRule"/>
</dbReference>
<feature type="domain" description="HNH Cas9-type" evidence="14">
    <location>
        <begin position="776"/>
        <end position="951"/>
    </location>
</feature>
<evidence type="ECO:0000256" key="12">
    <source>
        <dbReference type="HAMAP-Rule" id="MF_01480"/>
    </source>
</evidence>
<organism evidence="15 16">
    <name type="scientific">Flavobacterium salmonis</name>
    <dbReference type="NCBI Taxonomy" id="2654844"/>
    <lineage>
        <taxon>Bacteria</taxon>
        <taxon>Pseudomonadati</taxon>
        <taxon>Bacteroidota</taxon>
        <taxon>Flavobacteriia</taxon>
        <taxon>Flavobacteriales</taxon>
        <taxon>Flavobacteriaceae</taxon>
        <taxon>Flavobacterium</taxon>
    </lineage>
</organism>
<evidence type="ECO:0000256" key="10">
    <source>
        <dbReference type="ARBA" id="ARBA00023211"/>
    </source>
</evidence>
<evidence type="ECO:0000313" key="15">
    <source>
        <dbReference type="EMBL" id="CAD0005428.1"/>
    </source>
</evidence>
<dbReference type="InterPro" id="IPR028629">
    <property type="entry name" value="Cas9"/>
</dbReference>
<evidence type="ECO:0000256" key="8">
    <source>
        <dbReference type="ARBA" id="ARBA00023118"/>
    </source>
</evidence>
<dbReference type="PROSITE" id="PS51749">
    <property type="entry name" value="HNH_CAS9"/>
    <property type="match status" value="1"/>
</dbReference>
<keyword evidence="10" id="KW-0464">Manganese</keyword>
<dbReference type="NCBIfam" id="TIGR01865">
    <property type="entry name" value="cas_Csn1"/>
    <property type="match status" value="2"/>
</dbReference>
<evidence type="ECO:0000256" key="3">
    <source>
        <dbReference type="ARBA" id="ARBA00022723"/>
    </source>
</evidence>
<feature type="active site" description="For RuvC-like nuclease domain" evidence="12">
    <location>
        <position position="8"/>
    </location>
</feature>
<comment type="caution">
    <text evidence="15">The sequence shown here is derived from an EMBL/GenBank/DDBJ whole genome shotgun (WGS) entry which is preliminary data.</text>
</comment>
<dbReference type="GO" id="GO:0016787">
    <property type="term" value="F:hydrolase activity"/>
    <property type="evidence" value="ECO:0007669"/>
    <property type="project" value="UniProtKB-KW"/>
</dbReference>
<dbReference type="Proteomes" id="UP000530060">
    <property type="component" value="Unassembled WGS sequence"/>
</dbReference>
<evidence type="ECO:0000256" key="2">
    <source>
        <dbReference type="ARBA" id="ARBA00022722"/>
    </source>
</evidence>
<evidence type="ECO:0000256" key="1">
    <source>
        <dbReference type="ARBA" id="ARBA00001946"/>
    </source>
</evidence>
<feature type="binding site" evidence="12">
    <location>
        <position position="8"/>
    </location>
    <ligand>
        <name>Mg(2+)</name>
        <dbReference type="ChEBI" id="CHEBI:18420"/>
        <label>1</label>
    </ligand>
</feature>
<feature type="binding site" evidence="12">
    <location>
        <position position="8"/>
    </location>
    <ligand>
        <name>Mg(2+)</name>
        <dbReference type="ChEBI" id="CHEBI:18420"/>
        <label>2</label>
    </ligand>
</feature>
<evidence type="ECO:0000256" key="7">
    <source>
        <dbReference type="ARBA" id="ARBA00022884"/>
    </source>
</evidence>
<dbReference type="GO" id="GO:0003723">
    <property type="term" value="F:RNA binding"/>
    <property type="evidence" value="ECO:0007669"/>
    <property type="project" value="UniProtKB-UniRule"/>
</dbReference>
<evidence type="ECO:0000256" key="6">
    <source>
        <dbReference type="ARBA" id="ARBA00022842"/>
    </source>
</evidence>
<comment type="subunit">
    <text evidence="11 12">Monomer. Binds crRNA and tracrRNA.</text>
</comment>
<dbReference type="Pfam" id="PF18541">
    <property type="entry name" value="RuvC_III"/>
    <property type="match status" value="1"/>
</dbReference>
<feature type="active site" description="Proton acceptor for HNH nuclease domain" evidence="12">
    <location>
        <position position="867"/>
    </location>
</feature>
<keyword evidence="6 12" id="KW-0460">Magnesium</keyword>
<dbReference type="InterPro" id="IPR033114">
    <property type="entry name" value="HNH_CAS9"/>
</dbReference>
<keyword evidence="7 12" id="KW-0694">RNA-binding</keyword>
<feature type="binding site" evidence="12">
    <location>
        <position position="1029"/>
    </location>
    <ligand>
        <name>Mg(2+)</name>
        <dbReference type="ChEBI" id="CHEBI:18420"/>
        <label>2</label>
    </ligand>
</feature>
<gene>
    <name evidence="12 15" type="primary">cas9</name>
    <name evidence="15" type="ORF">FLAT13_02750</name>
</gene>
<evidence type="ECO:0000256" key="5">
    <source>
        <dbReference type="ARBA" id="ARBA00022801"/>
    </source>
</evidence>
<dbReference type="InterPro" id="IPR041383">
    <property type="entry name" value="RuvC_III"/>
</dbReference>
<feature type="coiled-coil region" evidence="13">
    <location>
        <begin position="912"/>
        <end position="939"/>
    </location>
</feature>
<comment type="cofactor">
    <cofactor evidence="1 12">
        <name>Mg(2+)</name>
        <dbReference type="ChEBI" id="CHEBI:18420"/>
    </cofactor>
</comment>
<dbReference type="EC" id="3.1.-.-" evidence="12"/>
<keyword evidence="13" id="KW-0175">Coiled coil</keyword>